<dbReference type="AlphaFoldDB" id="X1QQU6"/>
<evidence type="ECO:0000313" key="2">
    <source>
        <dbReference type="EMBL" id="GAI45639.1"/>
    </source>
</evidence>
<feature type="non-terminal residue" evidence="2">
    <location>
        <position position="126"/>
    </location>
</feature>
<protein>
    <recommendedName>
        <fullName evidence="1">Glycosyltransferase 2-like domain-containing protein</fullName>
    </recommendedName>
</protein>
<feature type="domain" description="Glycosyltransferase 2-like" evidence="1">
    <location>
        <begin position="4"/>
        <end position="124"/>
    </location>
</feature>
<proteinExistence type="predicted"/>
<gene>
    <name evidence="2" type="ORF">S06H3_41534</name>
</gene>
<dbReference type="PANTHER" id="PTHR48090">
    <property type="entry name" value="UNDECAPRENYL-PHOSPHATE 4-DEOXY-4-FORMAMIDO-L-ARABINOSE TRANSFERASE-RELATED"/>
    <property type="match status" value="1"/>
</dbReference>
<dbReference type="InterPro" id="IPR029044">
    <property type="entry name" value="Nucleotide-diphossugar_trans"/>
</dbReference>
<dbReference type="Pfam" id="PF00535">
    <property type="entry name" value="Glycos_transf_2"/>
    <property type="match status" value="1"/>
</dbReference>
<dbReference type="InterPro" id="IPR050256">
    <property type="entry name" value="Glycosyltransferase_2"/>
</dbReference>
<dbReference type="InterPro" id="IPR001173">
    <property type="entry name" value="Glyco_trans_2-like"/>
</dbReference>
<dbReference type="PANTHER" id="PTHR48090:SF7">
    <property type="entry name" value="RFBJ PROTEIN"/>
    <property type="match status" value="1"/>
</dbReference>
<dbReference type="Gene3D" id="3.90.550.10">
    <property type="entry name" value="Spore Coat Polysaccharide Biosynthesis Protein SpsA, Chain A"/>
    <property type="match status" value="1"/>
</dbReference>
<sequence>MVVILLPAYNEASGIGQLLSRIAATLDHNDCDYHIVVVNDGSTDQTKNIVSQYAKQGSITLLSHPTNQGLGKAMKTGISYICSNFNGDDILVTMDADNTHDPQMIKLMVRAIKGGAEVVIGSRFLG</sequence>
<dbReference type="SUPFAM" id="SSF53448">
    <property type="entry name" value="Nucleotide-diphospho-sugar transferases"/>
    <property type="match status" value="1"/>
</dbReference>
<name>X1QQU6_9ZZZZ</name>
<dbReference type="EMBL" id="BARV01025608">
    <property type="protein sequence ID" value="GAI45639.1"/>
    <property type="molecule type" value="Genomic_DNA"/>
</dbReference>
<organism evidence="2">
    <name type="scientific">marine sediment metagenome</name>
    <dbReference type="NCBI Taxonomy" id="412755"/>
    <lineage>
        <taxon>unclassified sequences</taxon>
        <taxon>metagenomes</taxon>
        <taxon>ecological metagenomes</taxon>
    </lineage>
</organism>
<dbReference type="CDD" id="cd04179">
    <property type="entry name" value="DPM_DPG-synthase_like"/>
    <property type="match status" value="1"/>
</dbReference>
<comment type="caution">
    <text evidence="2">The sequence shown here is derived from an EMBL/GenBank/DDBJ whole genome shotgun (WGS) entry which is preliminary data.</text>
</comment>
<evidence type="ECO:0000259" key="1">
    <source>
        <dbReference type="Pfam" id="PF00535"/>
    </source>
</evidence>
<accession>X1QQU6</accession>
<reference evidence="2" key="1">
    <citation type="journal article" date="2014" name="Front. Microbiol.">
        <title>High frequency of phylogenetically diverse reductive dehalogenase-homologous genes in deep subseafloor sedimentary metagenomes.</title>
        <authorList>
            <person name="Kawai M."/>
            <person name="Futagami T."/>
            <person name="Toyoda A."/>
            <person name="Takaki Y."/>
            <person name="Nishi S."/>
            <person name="Hori S."/>
            <person name="Arai W."/>
            <person name="Tsubouchi T."/>
            <person name="Morono Y."/>
            <person name="Uchiyama I."/>
            <person name="Ito T."/>
            <person name="Fujiyama A."/>
            <person name="Inagaki F."/>
            <person name="Takami H."/>
        </authorList>
    </citation>
    <scope>NUCLEOTIDE SEQUENCE</scope>
    <source>
        <strain evidence="2">Expedition CK06-06</strain>
    </source>
</reference>